<evidence type="ECO:0000259" key="6">
    <source>
        <dbReference type="PROSITE" id="PS50977"/>
    </source>
</evidence>
<proteinExistence type="predicted"/>
<dbReference type="PROSITE" id="PS50977">
    <property type="entry name" value="HTH_TETR_2"/>
    <property type="match status" value="1"/>
</dbReference>
<keyword evidence="3 5" id="KW-0238">DNA-binding</keyword>
<sequence>MQNNVSSPWPGKADRARQRALKREAVLTTAVRFFNQKGFHATSLDDVAEALNVTKPTIYHYFKSKDEILFDCVKQGLEAIRAAAERVEAQGGTGIERLRSLAYDYAICMTQDFCICITRTADHELSPKSRARFRALKREIDQTMRQVIRDGIADGTIAQGDERIISFTMAGALNWIARWFTPEGPMSREEVAEATVAQLMSGVLPRQEAPGR</sequence>
<keyword evidence="1" id="KW-0678">Repressor</keyword>
<keyword evidence="8" id="KW-1185">Reference proteome</keyword>
<dbReference type="Proteomes" id="UP000324252">
    <property type="component" value="Unassembled WGS sequence"/>
</dbReference>
<dbReference type="InterPro" id="IPR050109">
    <property type="entry name" value="HTH-type_TetR-like_transc_reg"/>
</dbReference>
<dbReference type="InterPro" id="IPR023772">
    <property type="entry name" value="DNA-bd_HTH_TetR-type_CS"/>
</dbReference>
<keyword evidence="2" id="KW-0805">Transcription regulation</keyword>
<dbReference type="SUPFAM" id="SSF48498">
    <property type="entry name" value="Tetracyclin repressor-like, C-terminal domain"/>
    <property type="match status" value="1"/>
</dbReference>
<evidence type="ECO:0000256" key="1">
    <source>
        <dbReference type="ARBA" id="ARBA00022491"/>
    </source>
</evidence>
<dbReference type="PANTHER" id="PTHR30055">
    <property type="entry name" value="HTH-TYPE TRANSCRIPTIONAL REGULATOR RUTR"/>
    <property type="match status" value="1"/>
</dbReference>
<protein>
    <submittedName>
        <fullName evidence="7">Transcriptional regulator, TetR family</fullName>
    </submittedName>
</protein>
<dbReference type="Pfam" id="PF00440">
    <property type="entry name" value="TetR_N"/>
    <property type="match status" value="1"/>
</dbReference>
<evidence type="ECO:0000313" key="7">
    <source>
        <dbReference type="EMBL" id="SHK78979.1"/>
    </source>
</evidence>
<dbReference type="PANTHER" id="PTHR30055:SF175">
    <property type="entry name" value="HTH-TYPE TRANSCRIPTIONAL REPRESSOR KSTR2"/>
    <property type="match status" value="1"/>
</dbReference>
<dbReference type="Pfam" id="PF17932">
    <property type="entry name" value="TetR_C_24"/>
    <property type="match status" value="1"/>
</dbReference>
<dbReference type="InterPro" id="IPR009057">
    <property type="entry name" value="Homeodomain-like_sf"/>
</dbReference>
<evidence type="ECO:0000256" key="5">
    <source>
        <dbReference type="PROSITE-ProRule" id="PRU00335"/>
    </source>
</evidence>
<dbReference type="EMBL" id="FQZZ01000009">
    <property type="protein sequence ID" value="SHK78979.1"/>
    <property type="molecule type" value="Genomic_DNA"/>
</dbReference>
<feature type="DNA-binding region" description="H-T-H motif" evidence="5">
    <location>
        <begin position="43"/>
        <end position="62"/>
    </location>
</feature>
<organism evidence="7 8">
    <name type="scientific">Lutimaribacter pacificus</name>
    <dbReference type="NCBI Taxonomy" id="391948"/>
    <lineage>
        <taxon>Bacteria</taxon>
        <taxon>Pseudomonadati</taxon>
        <taxon>Pseudomonadota</taxon>
        <taxon>Alphaproteobacteria</taxon>
        <taxon>Rhodobacterales</taxon>
        <taxon>Roseobacteraceae</taxon>
        <taxon>Lutimaribacter</taxon>
    </lineage>
</organism>
<keyword evidence="4" id="KW-0804">Transcription</keyword>
<name>A0A1H0M8L1_9RHOB</name>
<dbReference type="PRINTS" id="PR00455">
    <property type="entry name" value="HTHTETR"/>
</dbReference>
<dbReference type="RefSeq" id="WP_223228129.1">
    <property type="nucleotide sequence ID" value="NZ_FNIO01000009.1"/>
</dbReference>
<dbReference type="AlphaFoldDB" id="A0A1H0M8L1"/>
<dbReference type="SUPFAM" id="SSF46689">
    <property type="entry name" value="Homeodomain-like"/>
    <property type="match status" value="1"/>
</dbReference>
<accession>A0A1H0M8L1</accession>
<dbReference type="InterPro" id="IPR036271">
    <property type="entry name" value="Tet_transcr_reg_TetR-rel_C_sf"/>
</dbReference>
<dbReference type="PROSITE" id="PS01081">
    <property type="entry name" value="HTH_TETR_1"/>
    <property type="match status" value="1"/>
</dbReference>
<evidence type="ECO:0000256" key="3">
    <source>
        <dbReference type="ARBA" id="ARBA00023125"/>
    </source>
</evidence>
<feature type="domain" description="HTH tetR-type" evidence="6">
    <location>
        <begin position="20"/>
        <end position="80"/>
    </location>
</feature>
<evidence type="ECO:0000256" key="2">
    <source>
        <dbReference type="ARBA" id="ARBA00023015"/>
    </source>
</evidence>
<dbReference type="InterPro" id="IPR041490">
    <property type="entry name" value="KstR2_TetR_C"/>
</dbReference>
<evidence type="ECO:0000256" key="4">
    <source>
        <dbReference type="ARBA" id="ARBA00023163"/>
    </source>
</evidence>
<dbReference type="InterPro" id="IPR001647">
    <property type="entry name" value="HTH_TetR"/>
</dbReference>
<dbReference type="Gene3D" id="1.10.357.10">
    <property type="entry name" value="Tetracycline Repressor, domain 2"/>
    <property type="match status" value="1"/>
</dbReference>
<dbReference type="GO" id="GO:0000976">
    <property type="term" value="F:transcription cis-regulatory region binding"/>
    <property type="evidence" value="ECO:0007669"/>
    <property type="project" value="TreeGrafter"/>
</dbReference>
<reference evidence="7 8" key="1">
    <citation type="submission" date="2016-11" db="EMBL/GenBank/DDBJ databases">
        <authorList>
            <person name="Varghese N."/>
            <person name="Submissions S."/>
        </authorList>
    </citation>
    <scope>NUCLEOTIDE SEQUENCE [LARGE SCALE GENOMIC DNA]</scope>
    <source>
        <strain evidence="7 8">DSM 29620</strain>
    </source>
</reference>
<gene>
    <name evidence="7" type="ORF">SAMN05444142_10992</name>
</gene>
<dbReference type="FunFam" id="1.10.10.60:FF:000141">
    <property type="entry name" value="TetR family transcriptional regulator"/>
    <property type="match status" value="1"/>
</dbReference>
<dbReference type="Gene3D" id="1.10.10.60">
    <property type="entry name" value="Homeodomain-like"/>
    <property type="match status" value="1"/>
</dbReference>
<dbReference type="GO" id="GO:0003700">
    <property type="term" value="F:DNA-binding transcription factor activity"/>
    <property type="evidence" value="ECO:0007669"/>
    <property type="project" value="TreeGrafter"/>
</dbReference>
<evidence type="ECO:0000313" key="8">
    <source>
        <dbReference type="Proteomes" id="UP000324252"/>
    </source>
</evidence>